<accession>A0A172TQI0</accession>
<organism evidence="1 2">
    <name type="scientific">Flavisolibacter tropicus</name>
    <dbReference type="NCBI Taxonomy" id="1492898"/>
    <lineage>
        <taxon>Bacteria</taxon>
        <taxon>Pseudomonadati</taxon>
        <taxon>Bacteroidota</taxon>
        <taxon>Chitinophagia</taxon>
        <taxon>Chitinophagales</taxon>
        <taxon>Chitinophagaceae</taxon>
        <taxon>Flavisolibacter</taxon>
    </lineage>
</organism>
<dbReference type="OrthoDB" id="665243at2"/>
<dbReference type="EMBL" id="CP011390">
    <property type="protein sequence ID" value="ANE49290.1"/>
    <property type="molecule type" value="Genomic_DNA"/>
</dbReference>
<dbReference type="AlphaFoldDB" id="A0A172TQI0"/>
<keyword evidence="2" id="KW-1185">Reference proteome</keyword>
<proteinExistence type="predicted"/>
<reference evidence="1 2" key="2">
    <citation type="journal article" date="2016" name="Int. J. Syst. Evol. Microbiol.">
        <title>Flavisolibacter tropicus sp. nov., isolated from tropical soil.</title>
        <authorList>
            <person name="Lee J.J."/>
            <person name="Kang M.S."/>
            <person name="Kim G.S."/>
            <person name="Lee C.S."/>
            <person name="Lim S."/>
            <person name="Lee J."/>
            <person name="Roh S.H."/>
            <person name="Kang H."/>
            <person name="Ha J.M."/>
            <person name="Bae S."/>
            <person name="Jung H.Y."/>
            <person name="Kim M.K."/>
        </authorList>
    </citation>
    <scope>NUCLEOTIDE SEQUENCE [LARGE SCALE GENOMIC DNA]</scope>
    <source>
        <strain evidence="1 2">LCS9</strain>
    </source>
</reference>
<dbReference type="RefSeq" id="WP_066401368.1">
    <property type="nucleotide sequence ID" value="NZ_CP011390.1"/>
</dbReference>
<protein>
    <submittedName>
        <fullName evidence="1">Uncharacterized protein</fullName>
    </submittedName>
</protein>
<dbReference type="KEGG" id="fla:SY85_01015"/>
<name>A0A172TQI0_9BACT</name>
<sequence>MENLLLILATTLILSRKKPNPYGFSKYVIGRSGCTLLLPHDPGAFRPSYTKNGDLMYFAETEDNGVTYGCVTVVLKEQLDNLAEAEKNLAFFMQTLQKSYSVDYTAGLCFGHMPKNNSQARGIVDYWQDAAEVDWKLKGWTNGRIMSVVYVSNIADLPVNKVEMFLDSFQFA</sequence>
<evidence type="ECO:0000313" key="1">
    <source>
        <dbReference type="EMBL" id="ANE49290.1"/>
    </source>
</evidence>
<gene>
    <name evidence="1" type="ORF">SY85_01015</name>
</gene>
<reference evidence="2" key="1">
    <citation type="submission" date="2015-01" db="EMBL/GenBank/DDBJ databases">
        <title>Flavisolibacter sp./LCS9/ whole genome sequencing.</title>
        <authorList>
            <person name="Kim M.K."/>
            <person name="Srinivasan S."/>
            <person name="Lee J.-J."/>
        </authorList>
    </citation>
    <scope>NUCLEOTIDE SEQUENCE [LARGE SCALE GENOMIC DNA]</scope>
    <source>
        <strain evidence="2">LCS9</strain>
    </source>
</reference>
<dbReference type="Proteomes" id="UP000077177">
    <property type="component" value="Chromosome"/>
</dbReference>
<evidence type="ECO:0000313" key="2">
    <source>
        <dbReference type="Proteomes" id="UP000077177"/>
    </source>
</evidence>